<feature type="region of interest" description="Disordered" evidence="13">
    <location>
        <begin position="281"/>
        <end position="315"/>
    </location>
</feature>
<feature type="binding site" evidence="11">
    <location>
        <position position="64"/>
    </location>
    <ligand>
        <name>ATP</name>
        <dbReference type="ChEBI" id="CHEBI:30616"/>
    </ligand>
</feature>
<dbReference type="PANTHER" id="PTHR24346">
    <property type="entry name" value="MAP/MICROTUBULE AFFINITY-REGULATING KINASE"/>
    <property type="match status" value="1"/>
</dbReference>
<proteinExistence type="inferred from homology"/>
<feature type="domain" description="Protein kinase" evidence="14">
    <location>
        <begin position="31"/>
        <end position="278"/>
    </location>
</feature>
<evidence type="ECO:0000256" key="8">
    <source>
        <dbReference type="ARBA" id="ARBA00038181"/>
    </source>
</evidence>
<keyword evidence="3" id="KW-0808">Transferase</keyword>
<comment type="catalytic activity">
    <reaction evidence="10">
        <text>L-seryl-[protein] + ATP = O-phospho-L-seryl-[protein] + ADP + H(+)</text>
        <dbReference type="Rhea" id="RHEA:17989"/>
        <dbReference type="Rhea" id="RHEA-COMP:9863"/>
        <dbReference type="Rhea" id="RHEA-COMP:11604"/>
        <dbReference type="ChEBI" id="CHEBI:15378"/>
        <dbReference type="ChEBI" id="CHEBI:29999"/>
        <dbReference type="ChEBI" id="CHEBI:30616"/>
        <dbReference type="ChEBI" id="CHEBI:83421"/>
        <dbReference type="ChEBI" id="CHEBI:456216"/>
        <dbReference type="EC" id="2.7.11.1"/>
    </reaction>
</comment>
<dbReference type="EC" id="2.7.11.1" evidence="1"/>
<keyword evidence="5" id="KW-0418">Kinase</keyword>
<dbReference type="GO" id="GO:0005524">
    <property type="term" value="F:ATP binding"/>
    <property type="evidence" value="ECO:0007669"/>
    <property type="project" value="UniProtKB-UniRule"/>
</dbReference>
<dbReference type="GO" id="GO:0005737">
    <property type="term" value="C:cytoplasm"/>
    <property type="evidence" value="ECO:0007669"/>
    <property type="project" value="TreeGrafter"/>
</dbReference>
<dbReference type="PROSITE" id="PS00108">
    <property type="entry name" value="PROTEIN_KINASE_ST"/>
    <property type="match status" value="1"/>
</dbReference>
<organism evidence="15">
    <name type="scientific">Castor canadensis</name>
    <name type="common">American beaver</name>
    <dbReference type="NCBI Taxonomy" id="51338"/>
    <lineage>
        <taxon>Eukaryota</taxon>
        <taxon>Metazoa</taxon>
        <taxon>Chordata</taxon>
        <taxon>Craniata</taxon>
        <taxon>Vertebrata</taxon>
        <taxon>Euteleostomi</taxon>
        <taxon>Mammalia</taxon>
        <taxon>Eutheria</taxon>
        <taxon>Euarchontoglires</taxon>
        <taxon>Glires</taxon>
        <taxon>Rodentia</taxon>
        <taxon>Castorimorpha</taxon>
        <taxon>Castoridae</taxon>
        <taxon>Castor</taxon>
    </lineage>
</organism>
<evidence type="ECO:0000256" key="13">
    <source>
        <dbReference type="SAM" id="MobiDB-lite"/>
    </source>
</evidence>
<keyword evidence="4 11" id="KW-0547">Nucleotide-binding</keyword>
<evidence type="ECO:0000256" key="3">
    <source>
        <dbReference type="ARBA" id="ARBA00022679"/>
    </source>
</evidence>
<comment type="function">
    <text evidence="7">May play a role in sperm motility, especially in the regulation of flagellar function.</text>
</comment>
<evidence type="ECO:0000256" key="2">
    <source>
        <dbReference type="ARBA" id="ARBA00022527"/>
    </source>
</evidence>
<dbReference type="CDD" id="cd14003">
    <property type="entry name" value="STKc_AMPK-like"/>
    <property type="match status" value="1"/>
</dbReference>
<name>A0A8C0W5K1_CASCN</name>
<sequence>SVSQDLHRMEGLGQHGLEASFSNEEHLRTQYLVLRRLGRGGFGQVRLAYHRLTGMEVAVKVVKKGERNFLSGSEVDLMRALDHPQVIRLFQVIEGQQHIFLVMEHAAGGPLWRSILHLGRLREAEARRLFWQMACAVRYCHARGIAHRDLKPNNILLDEAGNVKLADFGLATWFTPGQKLQLLCGALSFRAPEVYLGQTYDGPKVDVWSLGVMLYLMVTGQLPFKGITLRELKPQVLKGRFTIPYHLSAVGRSLIYCLLTQDPVQRPTMEGVLLHPWLSATEERPPTHSSPTLETKQLPTKTTISTGYQLKSKEK</sequence>
<accession>A0A8C0W5K1</accession>
<evidence type="ECO:0000256" key="6">
    <source>
        <dbReference type="ARBA" id="ARBA00022840"/>
    </source>
</evidence>
<dbReference type="InterPro" id="IPR000719">
    <property type="entry name" value="Prot_kinase_dom"/>
</dbReference>
<evidence type="ECO:0000256" key="1">
    <source>
        <dbReference type="ARBA" id="ARBA00012513"/>
    </source>
</evidence>
<dbReference type="Pfam" id="PF00069">
    <property type="entry name" value="Pkinase"/>
    <property type="match status" value="1"/>
</dbReference>
<dbReference type="SMART" id="SM00220">
    <property type="entry name" value="S_TKc"/>
    <property type="match status" value="1"/>
</dbReference>
<dbReference type="PROSITE" id="PS50011">
    <property type="entry name" value="PROTEIN_KINASE_DOM"/>
    <property type="match status" value="1"/>
</dbReference>
<evidence type="ECO:0000256" key="10">
    <source>
        <dbReference type="ARBA" id="ARBA00048679"/>
    </source>
</evidence>
<evidence type="ECO:0000256" key="7">
    <source>
        <dbReference type="ARBA" id="ARBA00037391"/>
    </source>
</evidence>
<dbReference type="PANTHER" id="PTHR24346:SF95">
    <property type="entry name" value="SPERM MOTILITY KINASE 3A"/>
    <property type="match status" value="1"/>
</dbReference>
<evidence type="ECO:0000256" key="11">
    <source>
        <dbReference type="PROSITE-ProRule" id="PRU10141"/>
    </source>
</evidence>
<dbReference type="FunFam" id="3.30.200.20:FF:000003">
    <property type="entry name" value="Non-specific serine/threonine protein kinase"/>
    <property type="match status" value="1"/>
</dbReference>
<keyword evidence="2 12" id="KW-0723">Serine/threonine-protein kinase</keyword>
<evidence type="ECO:0000259" key="14">
    <source>
        <dbReference type="PROSITE" id="PS50011"/>
    </source>
</evidence>
<evidence type="ECO:0000256" key="4">
    <source>
        <dbReference type="ARBA" id="ARBA00022741"/>
    </source>
</evidence>
<dbReference type="PROSITE" id="PS00107">
    <property type="entry name" value="PROTEIN_KINASE_ATP"/>
    <property type="match status" value="1"/>
</dbReference>
<feature type="compositionally biased region" description="Polar residues" evidence="13">
    <location>
        <begin position="287"/>
        <end position="309"/>
    </location>
</feature>
<protein>
    <recommendedName>
        <fullName evidence="1">non-specific serine/threonine protein kinase</fullName>
        <ecNumber evidence="1">2.7.11.1</ecNumber>
    </recommendedName>
</protein>
<dbReference type="FunFam" id="1.10.510.10:FF:000571">
    <property type="entry name" value="Maternal embryonic leucine zipper kinase"/>
    <property type="match status" value="1"/>
</dbReference>
<evidence type="ECO:0000256" key="12">
    <source>
        <dbReference type="RuleBase" id="RU000304"/>
    </source>
</evidence>
<comment type="catalytic activity">
    <reaction evidence="9">
        <text>L-threonyl-[protein] + ATP = O-phospho-L-threonyl-[protein] + ADP + H(+)</text>
        <dbReference type="Rhea" id="RHEA:46608"/>
        <dbReference type="Rhea" id="RHEA-COMP:11060"/>
        <dbReference type="Rhea" id="RHEA-COMP:11605"/>
        <dbReference type="ChEBI" id="CHEBI:15378"/>
        <dbReference type="ChEBI" id="CHEBI:30013"/>
        <dbReference type="ChEBI" id="CHEBI:30616"/>
        <dbReference type="ChEBI" id="CHEBI:61977"/>
        <dbReference type="ChEBI" id="CHEBI:456216"/>
        <dbReference type="EC" id="2.7.11.1"/>
    </reaction>
</comment>
<keyword evidence="6 11" id="KW-0067">ATP-binding</keyword>
<evidence type="ECO:0000256" key="5">
    <source>
        <dbReference type="ARBA" id="ARBA00022777"/>
    </source>
</evidence>
<dbReference type="GO" id="GO:0035556">
    <property type="term" value="P:intracellular signal transduction"/>
    <property type="evidence" value="ECO:0007669"/>
    <property type="project" value="TreeGrafter"/>
</dbReference>
<dbReference type="InterPro" id="IPR017441">
    <property type="entry name" value="Protein_kinase_ATP_BS"/>
</dbReference>
<dbReference type="Gene3D" id="1.10.510.10">
    <property type="entry name" value="Transferase(Phosphotransferase) domain 1"/>
    <property type="match status" value="1"/>
</dbReference>
<reference evidence="15" key="1">
    <citation type="submission" date="2023-09" db="UniProtKB">
        <authorList>
            <consortium name="Ensembl"/>
        </authorList>
    </citation>
    <scope>IDENTIFICATION</scope>
</reference>
<evidence type="ECO:0000313" key="15">
    <source>
        <dbReference type="Ensembl" id="ENSCCNP00000005957.1"/>
    </source>
</evidence>
<dbReference type="InterPro" id="IPR008271">
    <property type="entry name" value="Ser/Thr_kinase_AS"/>
</dbReference>
<dbReference type="InterPro" id="IPR011009">
    <property type="entry name" value="Kinase-like_dom_sf"/>
</dbReference>
<dbReference type="Ensembl" id="ENSCCNT00000007827.1">
    <property type="protein sequence ID" value="ENSCCNP00000005957.1"/>
    <property type="gene ID" value="ENSCCNG00000006311.1"/>
</dbReference>
<dbReference type="GO" id="GO:0004674">
    <property type="term" value="F:protein serine/threonine kinase activity"/>
    <property type="evidence" value="ECO:0007669"/>
    <property type="project" value="UniProtKB-KW"/>
</dbReference>
<dbReference type="SUPFAM" id="SSF56112">
    <property type="entry name" value="Protein kinase-like (PK-like)"/>
    <property type="match status" value="1"/>
</dbReference>
<dbReference type="AlphaFoldDB" id="A0A8C0W5K1"/>
<evidence type="ECO:0000256" key="9">
    <source>
        <dbReference type="ARBA" id="ARBA00047899"/>
    </source>
</evidence>
<comment type="similarity">
    <text evidence="8">Belongs to the protein kinase superfamily. CAMK Ser/Thr protein kinase family. Smok subfamily.</text>
</comment>